<feature type="chain" id="PRO_5046754960" description="Parvulin-like PPIase" evidence="10">
    <location>
        <begin position="25"/>
        <end position="425"/>
    </location>
</feature>
<feature type="domain" description="PpiC" evidence="11">
    <location>
        <begin position="178"/>
        <end position="276"/>
    </location>
</feature>
<sequence>MKRLLTTAALGLILSVASPLSGLAPVAPARAQQMLRIAAVVNEDIISMYDLLERIDLQLFSTGQQANDTVRRQLAPQILRQIIEEKLMMQEWRRRGVSVSDADIAPQIDAIEQSIRMPKGALLKSLETQGIATQAFTDQLRARAGWERLMAQKVRATRSVTEEEVDQQLAELRATQGKPEYRLSDIFLSFDSAGGEPQAKQIADTILTELGKGATFTQVARQFSNAAAASTGGDLGWVRQGQLEPELERAAASLVQGQVSAPIKTLVGYHILYLRDKRLSATADPTKSTLTLSRVLLPVPANASARDWEGQVALANEIAAASDSCQTFNDLVKPLGGGPIGVGTLAQLPEQYATAVASVGKGKTSPATRTTEGVNLFYVCDRSDDGAGLPSRNDVRADLFVQRIEAESRRSIRDLRQTANIEVRL</sequence>
<evidence type="ECO:0000256" key="10">
    <source>
        <dbReference type="SAM" id="SignalP"/>
    </source>
</evidence>
<dbReference type="RefSeq" id="WP_379874006.1">
    <property type="nucleotide sequence ID" value="NZ_JBHUIP010000001.1"/>
</dbReference>
<organism evidence="12 13">
    <name type="scientific">Lacibacterium aquatile</name>
    <dbReference type="NCBI Taxonomy" id="1168082"/>
    <lineage>
        <taxon>Bacteria</taxon>
        <taxon>Pseudomonadati</taxon>
        <taxon>Pseudomonadota</taxon>
        <taxon>Alphaproteobacteria</taxon>
        <taxon>Rhodospirillales</taxon>
        <taxon>Rhodospirillaceae</taxon>
    </lineage>
</organism>
<dbReference type="Pfam" id="PF09312">
    <property type="entry name" value="SurA_N"/>
    <property type="match status" value="1"/>
</dbReference>
<reference evidence="13" key="1">
    <citation type="journal article" date="2019" name="Int. J. Syst. Evol. Microbiol.">
        <title>The Global Catalogue of Microorganisms (GCM) 10K type strain sequencing project: providing services to taxonomists for standard genome sequencing and annotation.</title>
        <authorList>
            <consortium name="The Broad Institute Genomics Platform"/>
            <consortium name="The Broad Institute Genome Sequencing Center for Infectious Disease"/>
            <person name="Wu L."/>
            <person name="Ma J."/>
        </authorList>
    </citation>
    <scope>NUCLEOTIDE SEQUENCE [LARGE SCALE GENOMIC DNA]</scope>
    <source>
        <strain evidence="13">CGMCC 1.19062</strain>
    </source>
</reference>
<dbReference type="InterPro" id="IPR046357">
    <property type="entry name" value="PPIase_dom_sf"/>
</dbReference>
<evidence type="ECO:0000256" key="8">
    <source>
        <dbReference type="ARBA" id="ARBA00031484"/>
    </source>
</evidence>
<evidence type="ECO:0000313" key="13">
    <source>
        <dbReference type="Proteomes" id="UP001597295"/>
    </source>
</evidence>
<dbReference type="InterPro" id="IPR050280">
    <property type="entry name" value="OMP_Chaperone_SurA"/>
</dbReference>
<keyword evidence="4 9" id="KW-0697">Rotamase</keyword>
<keyword evidence="5" id="KW-0143">Chaperone</keyword>
<dbReference type="PROSITE" id="PS50198">
    <property type="entry name" value="PPIC_PPIASE_2"/>
    <property type="match status" value="1"/>
</dbReference>
<dbReference type="Gene3D" id="3.10.50.40">
    <property type="match status" value="2"/>
</dbReference>
<comment type="caution">
    <text evidence="12">The sequence shown here is derived from an EMBL/GenBank/DDBJ whole genome shotgun (WGS) entry which is preliminary data.</text>
</comment>
<proteinExistence type="predicted"/>
<dbReference type="InterPro" id="IPR027304">
    <property type="entry name" value="Trigger_fact/SurA_dom_sf"/>
</dbReference>
<dbReference type="Pfam" id="PF00639">
    <property type="entry name" value="Rotamase"/>
    <property type="match status" value="1"/>
</dbReference>
<evidence type="ECO:0000313" key="12">
    <source>
        <dbReference type="EMBL" id="MFD2261358.1"/>
    </source>
</evidence>
<keyword evidence="3" id="KW-0574">Periplasm</keyword>
<dbReference type="Gene3D" id="1.10.4030.10">
    <property type="entry name" value="Porin chaperone SurA, peptide-binding domain"/>
    <property type="match status" value="1"/>
</dbReference>
<evidence type="ECO:0000256" key="6">
    <source>
        <dbReference type="ARBA" id="ARBA00023235"/>
    </source>
</evidence>
<evidence type="ECO:0000256" key="3">
    <source>
        <dbReference type="ARBA" id="ARBA00022764"/>
    </source>
</evidence>
<dbReference type="EMBL" id="JBHUIP010000001">
    <property type="protein sequence ID" value="MFD2261358.1"/>
    <property type="molecule type" value="Genomic_DNA"/>
</dbReference>
<evidence type="ECO:0000259" key="11">
    <source>
        <dbReference type="PROSITE" id="PS50198"/>
    </source>
</evidence>
<dbReference type="InterPro" id="IPR015391">
    <property type="entry name" value="SurA_N"/>
</dbReference>
<dbReference type="PANTHER" id="PTHR47637:SF1">
    <property type="entry name" value="CHAPERONE SURA"/>
    <property type="match status" value="1"/>
</dbReference>
<accession>A0ABW5DJR5</accession>
<dbReference type="GO" id="GO:0003755">
    <property type="term" value="F:peptidyl-prolyl cis-trans isomerase activity"/>
    <property type="evidence" value="ECO:0007669"/>
    <property type="project" value="UniProtKB-EC"/>
</dbReference>
<gene>
    <name evidence="12" type="ORF">ACFSM5_00565</name>
</gene>
<evidence type="ECO:0000256" key="9">
    <source>
        <dbReference type="PROSITE-ProRule" id="PRU00278"/>
    </source>
</evidence>
<evidence type="ECO:0000256" key="7">
    <source>
        <dbReference type="ARBA" id="ARBA00030642"/>
    </source>
</evidence>
<evidence type="ECO:0000256" key="2">
    <source>
        <dbReference type="ARBA" id="ARBA00022729"/>
    </source>
</evidence>
<evidence type="ECO:0000256" key="5">
    <source>
        <dbReference type="ARBA" id="ARBA00023186"/>
    </source>
</evidence>
<feature type="signal peptide" evidence="10">
    <location>
        <begin position="1"/>
        <end position="24"/>
    </location>
</feature>
<evidence type="ECO:0000256" key="1">
    <source>
        <dbReference type="ARBA" id="ARBA00018370"/>
    </source>
</evidence>
<dbReference type="Proteomes" id="UP001597295">
    <property type="component" value="Unassembled WGS sequence"/>
</dbReference>
<dbReference type="PANTHER" id="PTHR47637">
    <property type="entry name" value="CHAPERONE SURA"/>
    <property type="match status" value="1"/>
</dbReference>
<keyword evidence="6 9" id="KW-0413">Isomerase</keyword>
<dbReference type="InterPro" id="IPR000297">
    <property type="entry name" value="PPIase_PpiC"/>
</dbReference>
<evidence type="ECO:0000256" key="4">
    <source>
        <dbReference type="ARBA" id="ARBA00023110"/>
    </source>
</evidence>
<keyword evidence="13" id="KW-1185">Reference proteome</keyword>
<dbReference type="SUPFAM" id="SSF109998">
    <property type="entry name" value="Triger factor/SurA peptide-binding domain-like"/>
    <property type="match status" value="1"/>
</dbReference>
<dbReference type="SUPFAM" id="SSF54534">
    <property type="entry name" value="FKBP-like"/>
    <property type="match status" value="2"/>
</dbReference>
<protein>
    <recommendedName>
        <fullName evidence="1">Parvulin-like PPIase</fullName>
    </recommendedName>
    <alternativeName>
        <fullName evidence="7">Peptidyl-prolyl cis-trans isomerase plp</fullName>
    </alternativeName>
    <alternativeName>
        <fullName evidence="8">Rotamase plp</fullName>
    </alternativeName>
</protein>
<keyword evidence="2 10" id="KW-0732">Signal</keyword>
<name>A0ABW5DJR5_9PROT</name>